<feature type="transmembrane region" description="Helical" evidence="13">
    <location>
        <begin position="114"/>
        <end position="136"/>
    </location>
</feature>
<feature type="transmembrane region" description="Helical" evidence="13">
    <location>
        <begin position="331"/>
        <end position="351"/>
    </location>
</feature>
<evidence type="ECO:0000256" key="10">
    <source>
        <dbReference type="ARBA" id="ARBA00023136"/>
    </source>
</evidence>
<evidence type="ECO:0000256" key="7">
    <source>
        <dbReference type="ARBA" id="ARBA00022840"/>
    </source>
</evidence>
<dbReference type="CDD" id="cd11065">
    <property type="entry name" value="CYP64-like"/>
    <property type="match status" value="1"/>
</dbReference>
<feature type="domain" description="ABC transporter" evidence="14">
    <location>
        <begin position="633"/>
        <end position="865"/>
    </location>
</feature>
<feature type="transmembrane region" description="Helical" evidence="13">
    <location>
        <begin position="143"/>
        <end position="161"/>
    </location>
</feature>
<dbReference type="GO" id="GO:0140359">
    <property type="term" value="F:ABC-type transporter activity"/>
    <property type="evidence" value="ECO:0007669"/>
    <property type="project" value="InterPro"/>
</dbReference>
<dbReference type="InterPro" id="IPR001128">
    <property type="entry name" value="Cyt_P450"/>
</dbReference>
<dbReference type="PROSITE" id="PS00086">
    <property type="entry name" value="CYTOCHROME_P450"/>
    <property type="match status" value="1"/>
</dbReference>
<dbReference type="SUPFAM" id="SSF48264">
    <property type="entry name" value="Cytochrome P450"/>
    <property type="match status" value="1"/>
</dbReference>
<name>A0A1M2VBU8_TRAPU</name>
<evidence type="ECO:0000256" key="5">
    <source>
        <dbReference type="ARBA" id="ARBA00022737"/>
    </source>
</evidence>
<keyword evidence="2" id="KW-0813">Transport</keyword>
<dbReference type="Proteomes" id="UP000184267">
    <property type="component" value="Unassembled WGS sequence"/>
</dbReference>
<dbReference type="Pfam" id="PF00664">
    <property type="entry name" value="ABC_membrane"/>
    <property type="match status" value="2"/>
</dbReference>
<comment type="subcellular location">
    <subcellularLocation>
        <location evidence="1">Membrane</location>
        <topology evidence="1">Multi-pass membrane protein</topology>
    </subcellularLocation>
</comment>
<evidence type="ECO:0000256" key="3">
    <source>
        <dbReference type="ARBA" id="ARBA00022692"/>
    </source>
</evidence>
<dbReference type="CDD" id="cd03244">
    <property type="entry name" value="ABCC_MRP_domain2"/>
    <property type="match status" value="1"/>
</dbReference>
<feature type="transmembrane region" description="Helical" evidence="13">
    <location>
        <begin position="433"/>
        <end position="453"/>
    </location>
</feature>
<evidence type="ECO:0000256" key="1">
    <source>
        <dbReference type="ARBA" id="ARBA00004141"/>
    </source>
</evidence>
<evidence type="ECO:0000313" key="17">
    <source>
        <dbReference type="Proteomes" id="UP000184267"/>
    </source>
</evidence>
<dbReference type="OMA" id="IIARCTA"/>
<evidence type="ECO:0000259" key="15">
    <source>
        <dbReference type="PROSITE" id="PS50929"/>
    </source>
</evidence>
<evidence type="ECO:0000313" key="16">
    <source>
        <dbReference type="EMBL" id="OJT05069.1"/>
    </source>
</evidence>
<gene>
    <name evidence="16" type="ORF">TRAPUB_4134</name>
</gene>
<keyword evidence="9 11" id="KW-0408">Iron</keyword>
<dbReference type="InterPro" id="IPR003593">
    <property type="entry name" value="AAA+_ATPase"/>
</dbReference>
<feature type="transmembrane region" description="Helical" evidence="13">
    <location>
        <begin position="1064"/>
        <end position="1083"/>
    </location>
</feature>
<dbReference type="GO" id="GO:0004497">
    <property type="term" value="F:monooxygenase activity"/>
    <property type="evidence" value="ECO:0007669"/>
    <property type="project" value="InterPro"/>
</dbReference>
<dbReference type="PANTHER" id="PTHR24223">
    <property type="entry name" value="ATP-BINDING CASSETTE SUB-FAMILY C"/>
    <property type="match status" value="1"/>
</dbReference>
<proteinExistence type="predicted"/>
<dbReference type="GO" id="GO:0016020">
    <property type="term" value="C:membrane"/>
    <property type="evidence" value="ECO:0007669"/>
    <property type="project" value="UniProtKB-SubCell"/>
</dbReference>
<dbReference type="SMART" id="SM00382">
    <property type="entry name" value="AAA"/>
    <property type="match status" value="2"/>
</dbReference>
<dbReference type="InterPro" id="IPR036396">
    <property type="entry name" value="Cyt_P450_sf"/>
</dbReference>
<feature type="transmembrane region" description="Helical" evidence="13">
    <location>
        <begin position="16"/>
        <end position="34"/>
    </location>
</feature>
<evidence type="ECO:0000259" key="14">
    <source>
        <dbReference type="PROSITE" id="PS50893"/>
    </source>
</evidence>
<keyword evidence="3 13" id="KW-0812">Transmembrane</keyword>
<dbReference type="InterPro" id="IPR003439">
    <property type="entry name" value="ABC_transporter-like_ATP-bd"/>
</dbReference>
<dbReference type="FunFam" id="1.20.1560.10:FF:000013">
    <property type="entry name" value="ABC transporter C family member 2"/>
    <property type="match status" value="1"/>
</dbReference>
<feature type="transmembrane region" description="Helical" evidence="13">
    <location>
        <begin position="1175"/>
        <end position="1193"/>
    </location>
</feature>
<dbReference type="FunFam" id="3.40.50.300:FF:000163">
    <property type="entry name" value="Multidrug resistance-associated protein member 4"/>
    <property type="match status" value="1"/>
</dbReference>
<dbReference type="InterPro" id="IPR050173">
    <property type="entry name" value="ABC_transporter_C-like"/>
</dbReference>
<protein>
    <submittedName>
        <fullName evidence="16">ATP-binding cassette transporter abc4</fullName>
    </submittedName>
</protein>
<dbReference type="PANTHER" id="PTHR24223:SF356">
    <property type="entry name" value="ATP-BINDING CASSETTE TRANSPORTER ABC4"/>
    <property type="match status" value="1"/>
</dbReference>
<dbReference type="GO" id="GO:0020037">
    <property type="term" value="F:heme binding"/>
    <property type="evidence" value="ECO:0007669"/>
    <property type="project" value="InterPro"/>
</dbReference>
<dbReference type="PROSITE" id="PS50929">
    <property type="entry name" value="ABC_TM1F"/>
    <property type="match status" value="2"/>
</dbReference>
<feature type="transmembrane region" description="Helical" evidence="13">
    <location>
        <begin position="961"/>
        <end position="986"/>
    </location>
</feature>
<dbReference type="GO" id="GO:0016887">
    <property type="term" value="F:ATP hydrolysis activity"/>
    <property type="evidence" value="ECO:0007669"/>
    <property type="project" value="InterPro"/>
</dbReference>
<dbReference type="Pfam" id="PF00005">
    <property type="entry name" value="ABC_tran"/>
    <property type="match status" value="2"/>
</dbReference>
<dbReference type="Gene3D" id="1.10.630.10">
    <property type="entry name" value="Cytochrome P450"/>
    <property type="match status" value="1"/>
</dbReference>
<dbReference type="PROSITE" id="PS00211">
    <property type="entry name" value="ABC_TRANSPORTER_1"/>
    <property type="match status" value="1"/>
</dbReference>
<dbReference type="CDD" id="cd18604">
    <property type="entry name" value="ABC_6TM_VMR1_D2_like"/>
    <property type="match status" value="1"/>
</dbReference>
<keyword evidence="10 13" id="KW-0472">Membrane</keyword>
<evidence type="ECO:0000256" key="11">
    <source>
        <dbReference type="PIRSR" id="PIRSR602401-1"/>
    </source>
</evidence>
<dbReference type="STRING" id="154538.A0A1M2VBU8"/>
<evidence type="ECO:0000256" key="12">
    <source>
        <dbReference type="SAM" id="Coils"/>
    </source>
</evidence>
<dbReference type="Gene3D" id="3.40.50.300">
    <property type="entry name" value="P-loop containing nucleotide triphosphate hydrolases"/>
    <property type="match status" value="2"/>
</dbReference>
<feature type="domain" description="ABC transmembrane type-1" evidence="15">
    <location>
        <begin position="924"/>
        <end position="1204"/>
    </location>
</feature>
<keyword evidence="11" id="KW-0349">Heme</keyword>
<keyword evidence="12" id="KW-0175">Coiled coil</keyword>
<dbReference type="CDD" id="cd03250">
    <property type="entry name" value="ABCC_MRP_domain1"/>
    <property type="match status" value="1"/>
</dbReference>
<dbReference type="PROSITE" id="PS50893">
    <property type="entry name" value="ABC_TRANSPORTER_2"/>
    <property type="match status" value="2"/>
</dbReference>
<accession>A0A1M2VBU8</accession>
<dbReference type="GO" id="GO:0005524">
    <property type="term" value="F:ATP binding"/>
    <property type="evidence" value="ECO:0007669"/>
    <property type="project" value="UniProtKB-KW"/>
</dbReference>
<dbReference type="SUPFAM" id="SSF90123">
    <property type="entry name" value="ABC transporter transmembrane region"/>
    <property type="match status" value="2"/>
</dbReference>
<feature type="transmembrane region" description="Helical" evidence="13">
    <location>
        <begin position="181"/>
        <end position="200"/>
    </location>
</feature>
<feature type="domain" description="ABC transporter" evidence="14">
    <location>
        <begin position="1240"/>
        <end position="1485"/>
    </location>
</feature>
<evidence type="ECO:0000256" key="9">
    <source>
        <dbReference type="ARBA" id="ARBA00023004"/>
    </source>
</evidence>
<keyword evidence="6" id="KW-0547">Nucleotide-binding</keyword>
<dbReference type="PRINTS" id="PR00463">
    <property type="entry name" value="EP450I"/>
</dbReference>
<keyword evidence="4 11" id="KW-0479">Metal-binding</keyword>
<comment type="caution">
    <text evidence="16">The sequence shown here is derived from an EMBL/GenBank/DDBJ whole genome shotgun (WGS) entry which is preliminary data.</text>
</comment>
<sequence length="1819" mass="200432">MDLLRIHGSALDDSRVIPFCGIVLSVAALLLHTAHKTCFLRTSKGVLPGTACGTPANTPLSGEEHGFGGLAHQSGGRTVLVYKLARLLSCVALLGLSIATVNTTSHGFGDMAAWWPQFVQVETYAYVTTLALAAVLLPRYGALLSHHLSLILLLTWGVYVYRDVVPLATTTLRPADADEGVFIWLKLLILTEAAVLLPIVTPRATARGLAEGPNVEQKAGWYSRRMFSWLNETVAKAHRVEHIPLDDLPTLANSDSTRNLVESSLKYLDPLETRKDTHIFWGFLKLYRLEYLLGASLVAVSSIALMAYPVATQGVLSYLEKGHAQSVVRPWAWVTLMFVGPTVSTICEEWYSWTMNRLSIRTEAIVTELLFQHALRIRMKSEKSAESEGTASDASAAAATAPAQPKSDVLVGKLNNLITSDLANITEGNKQGLLLLIQSPLSMAVAIAFMYSILGWSALAGLATLAALLPIPGYLSSWIQTFQKRMMDKTDARVQLVNEVLNVVRMIKLFGWEARVSAQLDERREAELRQLSHSRWLEILNSLFNYSIPLVTMAVTFSVYTAVMKQELTASKLFASNAARVSLDRINGFLHETELLDEFLTNDSPAEYAQPRDDEDTLGIKQTSFTWANDADVQTPASTSSGQQARRFVLNVDGELLFKRGCTNLIVGPTGSGKTSLLMALLGEMHARPAGPESFVSLPRGGGVAYAAQESWVLSDTIRNNILFGAPFDEARYAKVVKQCALERDLGLFDAGDQTEVGEKGITLSGGQKARLTLARAVYSSADILLLDDVLAALDVHTGRWIVDQCFKGDLLRGRTVILVSHNVALIRPIADFVVALGSDGRIASHGSPDKTLQQDSKLLAELTSEEEQLEEAEQVLDKPELEAKDAKNGKLVVAEEIKEGHVGWDTLRLFFANSSEHPVLYWAAYMFMMAATHSFMNSQSFYLGIWAAQYEHRAPSEVSVAYYLSIYGILVFATIACYGIAWLFYITGSMHASRIIHSKLVTSILGTTLRWLDTTPTSRIIARCTADMQAVDTTLPRFVLAVVETAIFMFLRIVATVLVAPLFIVPAIIIGVLGALLGRIYLKAQLCVKREMSNTRAPVLGHFGSAISGIVSIRAYGAQEQFKSESYLRVDRYSRAAFIYNGLNRWIAVRVDIMGTLLSAILAAYLVYSARVSASNAGFAMNMAVGFSATILQGVRMFNYLQLAANSLERVQQYLVIEQEQKPTTNGVPPAYWPASGELRVEKLSARYSSDGPRVLHEVSFEVKSGERIGIVGRTGSGKSSLTLALLRCILTEGNVYYDGIATDSINLDALRSNITIIPQTPELLSGTLRRNLDPFEEHDDSTLNDALRSAGLFSLQEGEDIARLTLDSEIAGGGSNLSVGQRQILALARAIVRRSKLLILDEDYATDAIIQNTLREELGRDVTVLTVAHRLQSVMDADRIHRKLFHQYFNSKVILTYRPTQEQEAHRLVLHIMQEPEKFIEHMRFAFAATMLNVTYGLQVNSSDDEYVVLAEATVAILNVISVPGRYLVEVLPFLRLLPSWFPGASFKQECKAWTPITRRMRDAPWEFTMNEMKRGGYTVSESVVANLIKDMSVLEGHEADEGEETARNVAAAAYTAGADTTLSTTQTFFLAMASFPESQKRAQAELDAIVGPHRLPCFSDKASLPYICALIKECLRWQVVGPFGVPHRSTEDDEFQGHFIPKGTTVIANLWAYSRDTQYYPDPGTFMPERFLKDGKLDPDVLDPATFVFGYGRRSCPGRQFAEDTLFMITATVLHTLSVSAPLDAEGNPVKLEGKMTPGLISYVILSSLIYRIALM</sequence>
<feature type="transmembrane region" description="Helical" evidence="13">
    <location>
        <begin position="1148"/>
        <end position="1169"/>
    </location>
</feature>
<dbReference type="SUPFAM" id="SSF52540">
    <property type="entry name" value="P-loop containing nucleoside triphosphate hydrolases"/>
    <property type="match status" value="2"/>
</dbReference>
<feature type="coiled-coil region" evidence="12">
    <location>
        <begin position="853"/>
        <end position="883"/>
    </location>
</feature>
<dbReference type="InterPro" id="IPR011527">
    <property type="entry name" value="ABC1_TM_dom"/>
</dbReference>
<dbReference type="CDD" id="cd18596">
    <property type="entry name" value="ABC_6TM_VMR1_D1_like"/>
    <property type="match status" value="1"/>
</dbReference>
<evidence type="ECO:0000256" key="13">
    <source>
        <dbReference type="SAM" id="Phobius"/>
    </source>
</evidence>
<keyword evidence="8 13" id="KW-1133">Transmembrane helix</keyword>
<dbReference type="InterPro" id="IPR002401">
    <property type="entry name" value="Cyt_P450_E_grp-I"/>
</dbReference>
<evidence type="ECO:0000256" key="2">
    <source>
        <dbReference type="ARBA" id="ARBA00022448"/>
    </source>
</evidence>
<dbReference type="InterPro" id="IPR027417">
    <property type="entry name" value="P-loop_NTPase"/>
</dbReference>
<dbReference type="GO" id="GO:0016705">
    <property type="term" value="F:oxidoreductase activity, acting on paired donors, with incorporation or reduction of molecular oxygen"/>
    <property type="evidence" value="ECO:0007669"/>
    <property type="project" value="InterPro"/>
</dbReference>
<dbReference type="EMBL" id="MNAD01001491">
    <property type="protein sequence ID" value="OJT05069.1"/>
    <property type="molecule type" value="Genomic_DNA"/>
</dbReference>
<evidence type="ECO:0000256" key="4">
    <source>
        <dbReference type="ARBA" id="ARBA00022723"/>
    </source>
</evidence>
<keyword evidence="5" id="KW-0677">Repeat</keyword>
<evidence type="ECO:0000256" key="6">
    <source>
        <dbReference type="ARBA" id="ARBA00022741"/>
    </source>
</evidence>
<dbReference type="InterPro" id="IPR017871">
    <property type="entry name" value="ABC_transporter-like_CS"/>
</dbReference>
<organism evidence="16 17">
    <name type="scientific">Trametes pubescens</name>
    <name type="common">White-rot fungus</name>
    <dbReference type="NCBI Taxonomy" id="154538"/>
    <lineage>
        <taxon>Eukaryota</taxon>
        <taxon>Fungi</taxon>
        <taxon>Dikarya</taxon>
        <taxon>Basidiomycota</taxon>
        <taxon>Agaricomycotina</taxon>
        <taxon>Agaricomycetes</taxon>
        <taxon>Polyporales</taxon>
        <taxon>Polyporaceae</taxon>
        <taxon>Trametes</taxon>
    </lineage>
</organism>
<reference evidence="16 17" key="1">
    <citation type="submission" date="2016-10" db="EMBL/GenBank/DDBJ databases">
        <title>Genome sequence of the basidiomycete white-rot fungus Trametes pubescens.</title>
        <authorList>
            <person name="Makela M.R."/>
            <person name="Granchi Z."/>
            <person name="Peng M."/>
            <person name="De Vries R.P."/>
            <person name="Grigoriev I."/>
            <person name="Riley R."/>
            <person name="Hilden K."/>
        </authorList>
    </citation>
    <scope>NUCLEOTIDE SEQUENCE [LARGE SCALE GENOMIC DNA]</scope>
    <source>
        <strain evidence="16 17">FBCC735</strain>
    </source>
</reference>
<dbReference type="InterPro" id="IPR036640">
    <property type="entry name" value="ABC1_TM_sf"/>
</dbReference>
<dbReference type="Gene3D" id="1.20.1560.10">
    <property type="entry name" value="ABC transporter type 1, transmembrane domain"/>
    <property type="match status" value="2"/>
</dbReference>
<dbReference type="InterPro" id="IPR017972">
    <property type="entry name" value="Cyt_P450_CS"/>
</dbReference>
<dbReference type="OrthoDB" id="6500128at2759"/>
<dbReference type="Pfam" id="PF00067">
    <property type="entry name" value="p450"/>
    <property type="match status" value="1"/>
</dbReference>
<feature type="transmembrane region" description="Helical" evidence="13">
    <location>
        <begin position="291"/>
        <end position="311"/>
    </location>
</feature>
<feature type="domain" description="ABC transmembrane type-1" evidence="15">
    <location>
        <begin position="292"/>
        <end position="579"/>
    </location>
</feature>
<keyword evidence="17" id="KW-1185">Reference proteome</keyword>
<feature type="transmembrane region" description="Helical" evidence="13">
    <location>
        <begin position="920"/>
        <end position="937"/>
    </location>
</feature>
<dbReference type="GO" id="GO:0005506">
    <property type="term" value="F:iron ion binding"/>
    <property type="evidence" value="ECO:0007669"/>
    <property type="project" value="InterPro"/>
</dbReference>
<feature type="binding site" description="axial binding residue" evidence="11">
    <location>
        <position position="1759"/>
    </location>
    <ligand>
        <name>heme</name>
        <dbReference type="ChEBI" id="CHEBI:30413"/>
    </ligand>
    <ligandPart>
        <name>Fe</name>
        <dbReference type="ChEBI" id="CHEBI:18248"/>
    </ligandPart>
</feature>
<comment type="cofactor">
    <cofactor evidence="11">
        <name>heme</name>
        <dbReference type="ChEBI" id="CHEBI:30413"/>
    </cofactor>
</comment>
<keyword evidence="7 16" id="KW-0067">ATP-binding</keyword>
<feature type="transmembrane region" description="Helical" evidence="13">
    <location>
        <begin position="459"/>
        <end position="479"/>
    </location>
</feature>
<evidence type="ECO:0000256" key="8">
    <source>
        <dbReference type="ARBA" id="ARBA00022989"/>
    </source>
</evidence>
<feature type="transmembrane region" description="Helical" evidence="13">
    <location>
        <begin position="84"/>
        <end position="102"/>
    </location>
</feature>